<dbReference type="EMBL" id="SJPJ01000001">
    <property type="protein sequence ID" value="TWT81924.1"/>
    <property type="molecule type" value="Genomic_DNA"/>
</dbReference>
<proteinExistence type="predicted"/>
<comment type="subcellular location">
    <subcellularLocation>
        <location evidence="1">Membrane</location>
        <topology evidence="1">Multi-pass membrane protein</topology>
    </subcellularLocation>
</comment>
<dbReference type="GO" id="GO:0016020">
    <property type="term" value="C:membrane"/>
    <property type="evidence" value="ECO:0007669"/>
    <property type="project" value="UniProtKB-SubCell"/>
</dbReference>
<protein>
    <submittedName>
        <fullName evidence="7">O-Antigen ligase</fullName>
    </submittedName>
</protein>
<keyword evidence="2 5" id="KW-0812">Transmembrane</keyword>
<evidence type="ECO:0000256" key="4">
    <source>
        <dbReference type="ARBA" id="ARBA00023136"/>
    </source>
</evidence>
<dbReference type="RefSeq" id="WP_146398114.1">
    <property type="nucleotide sequence ID" value="NZ_SJPJ01000001.1"/>
</dbReference>
<comment type="caution">
    <text evidence="7">The sequence shown here is derived from an EMBL/GenBank/DDBJ whole genome shotgun (WGS) entry which is preliminary data.</text>
</comment>
<keyword evidence="3 5" id="KW-1133">Transmembrane helix</keyword>
<dbReference type="PANTHER" id="PTHR37422:SF13">
    <property type="entry name" value="LIPOPOLYSACCHARIDE BIOSYNTHESIS PROTEIN PA4999-RELATED"/>
    <property type="match status" value="1"/>
</dbReference>
<name>A0A5C5Z3P0_9BACT</name>
<dbReference type="Pfam" id="PF04932">
    <property type="entry name" value="Wzy_C"/>
    <property type="match status" value="1"/>
</dbReference>
<evidence type="ECO:0000256" key="1">
    <source>
        <dbReference type="ARBA" id="ARBA00004141"/>
    </source>
</evidence>
<keyword evidence="8" id="KW-1185">Reference proteome</keyword>
<feature type="transmembrane region" description="Helical" evidence="5">
    <location>
        <begin position="184"/>
        <end position="202"/>
    </location>
</feature>
<evidence type="ECO:0000259" key="6">
    <source>
        <dbReference type="Pfam" id="PF04932"/>
    </source>
</evidence>
<feature type="transmembrane region" description="Helical" evidence="5">
    <location>
        <begin position="236"/>
        <end position="252"/>
    </location>
</feature>
<organism evidence="7 8">
    <name type="scientific">Novipirellula herctigrandis</name>
    <dbReference type="NCBI Taxonomy" id="2527986"/>
    <lineage>
        <taxon>Bacteria</taxon>
        <taxon>Pseudomonadati</taxon>
        <taxon>Planctomycetota</taxon>
        <taxon>Planctomycetia</taxon>
        <taxon>Pirellulales</taxon>
        <taxon>Pirellulaceae</taxon>
        <taxon>Novipirellula</taxon>
    </lineage>
</organism>
<accession>A0A5C5Z3P0</accession>
<feature type="transmembrane region" description="Helical" evidence="5">
    <location>
        <begin position="356"/>
        <end position="382"/>
    </location>
</feature>
<feature type="transmembrane region" description="Helical" evidence="5">
    <location>
        <begin position="49"/>
        <end position="65"/>
    </location>
</feature>
<evidence type="ECO:0000256" key="2">
    <source>
        <dbReference type="ARBA" id="ARBA00022692"/>
    </source>
</evidence>
<feature type="transmembrane region" description="Helical" evidence="5">
    <location>
        <begin position="134"/>
        <end position="157"/>
    </location>
</feature>
<feature type="transmembrane region" description="Helical" evidence="5">
    <location>
        <begin position="421"/>
        <end position="437"/>
    </location>
</feature>
<gene>
    <name evidence="7" type="ORF">CA13_33790</name>
</gene>
<feature type="transmembrane region" description="Helical" evidence="5">
    <location>
        <begin position="259"/>
        <end position="278"/>
    </location>
</feature>
<feature type="domain" description="O-antigen ligase-related" evidence="6">
    <location>
        <begin position="223"/>
        <end position="371"/>
    </location>
</feature>
<evidence type="ECO:0000313" key="8">
    <source>
        <dbReference type="Proteomes" id="UP000315010"/>
    </source>
</evidence>
<dbReference type="InterPro" id="IPR007016">
    <property type="entry name" value="O-antigen_ligase-rel_domated"/>
</dbReference>
<dbReference type="AlphaFoldDB" id="A0A5C5Z3P0"/>
<evidence type="ECO:0000313" key="7">
    <source>
        <dbReference type="EMBL" id="TWT81924.1"/>
    </source>
</evidence>
<dbReference type="OrthoDB" id="283956at2"/>
<keyword evidence="7" id="KW-0436">Ligase</keyword>
<sequence>MILVISGMVAAFMLAIATISSPGQAARVGWALTMLVPPWICRYVGATEINSQTVVAGLAVVVIFLRPSRFKFPVFSWFDLVPLALMASSAISIAYNDSLGPTTVAKLAFLWVSPYVLGRLMVTGPEDLRELIPIAAALTTLLAMAFVFECVTGLNVWNAVLQHQGSLQSQSGQRFGLTRAEGPFSHPISAGLFLAISSPWVFTRTYQAIYQGCSKFWLLAPFMVAAGVGATLSRGPFMVFLSVIGGFAFYYYRPIRIPIVYTGIIAIAMAAVMLPSLVEMGESVESSNDIREIEIQGKTYVYSGSRHRYLLFPVYQEAIADAGWLGFGSWGTSAKHISYIHPDLRRLFGSIDNQYLLHYLNTGVVGTTTFFIMLVWLFVIFGRYAGQLKGETEFFTVASFSAVLGTSVILLTVWLASEFSFVFLLNIGLIAGLLGYARGLTETAPKRVQLFGRPLPSFDANGKAQSLPNAADQTFDKKGFN</sequence>
<evidence type="ECO:0000256" key="5">
    <source>
        <dbReference type="SAM" id="Phobius"/>
    </source>
</evidence>
<reference evidence="7 8" key="1">
    <citation type="submission" date="2019-02" db="EMBL/GenBank/DDBJ databases">
        <title>Deep-cultivation of Planctomycetes and their phenomic and genomic characterization uncovers novel biology.</title>
        <authorList>
            <person name="Wiegand S."/>
            <person name="Jogler M."/>
            <person name="Boedeker C."/>
            <person name="Pinto D."/>
            <person name="Vollmers J."/>
            <person name="Rivas-Marin E."/>
            <person name="Kohn T."/>
            <person name="Peeters S.H."/>
            <person name="Heuer A."/>
            <person name="Rast P."/>
            <person name="Oberbeckmann S."/>
            <person name="Bunk B."/>
            <person name="Jeske O."/>
            <person name="Meyerdierks A."/>
            <person name="Storesund J.E."/>
            <person name="Kallscheuer N."/>
            <person name="Luecker S."/>
            <person name="Lage O.M."/>
            <person name="Pohl T."/>
            <person name="Merkel B.J."/>
            <person name="Hornburger P."/>
            <person name="Mueller R.-W."/>
            <person name="Bruemmer F."/>
            <person name="Labrenz M."/>
            <person name="Spormann A.M."/>
            <person name="Op Den Camp H."/>
            <person name="Overmann J."/>
            <person name="Amann R."/>
            <person name="Jetten M.S.M."/>
            <person name="Mascher T."/>
            <person name="Medema M.H."/>
            <person name="Devos D.P."/>
            <person name="Kaster A.-K."/>
            <person name="Ovreas L."/>
            <person name="Rohde M."/>
            <person name="Galperin M.Y."/>
            <person name="Jogler C."/>
        </authorList>
    </citation>
    <scope>NUCLEOTIDE SEQUENCE [LARGE SCALE GENOMIC DNA]</scope>
    <source>
        <strain evidence="7 8">CA13</strain>
    </source>
</reference>
<dbReference type="PANTHER" id="PTHR37422">
    <property type="entry name" value="TEICHURONIC ACID BIOSYNTHESIS PROTEIN TUAE"/>
    <property type="match status" value="1"/>
</dbReference>
<evidence type="ECO:0000256" key="3">
    <source>
        <dbReference type="ARBA" id="ARBA00022989"/>
    </source>
</evidence>
<feature type="transmembrane region" description="Helical" evidence="5">
    <location>
        <begin position="394"/>
        <end position="415"/>
    </location>
</feature>
<dbReference type="Proteomes" id="UP000315010">
    <property type="component" value="Unassembled WGS sequence"/>
</dbReference>
<feature type="transmembrane region" description="Helical" evidence="5">
    <location>
        <begin position="77"/>
        <end position="95"/>
    </location>
</feature>
<dbReference type="GO" id="GO:0016874">
    <property type="term" value="F:ligase activity"/>
    <property type="evidence" value="ECO:0007669"/>
    <property type="project" value="UniProtKB-KW"/>
</dbReference>
<keyword evidence="4 5" id="KW-0472">Membrane</keyword>
<dbReference type="InterPro" id="IPR051533">
    <property type="entry name" value="WaaL-like"/>
</dbReference>